<dbReference type="GO" id="GO:0005525">
    <property type="term" value="F:GTP binding"/>
    <property type="evidence" value="ECO:0007669"/>
    <property type="project" value="UniProtKB-KW"/>
</dbReference>
<comment type="function">
    <text evidence="5">Guanylyltransferase that catalyzes the activation of phosphoenolpyruvate (PEP) as enolpyruvoyl-2-diphospho-5'-guanosine, via the condensation of PEP with GTP. It is involved in the biosynthesis of coenzyme F420, a hydride carrier cofactor.</text>
</comment>
<dbReference type="PANTHER" id="PTHR40392">
    <property type="entry name" value="2-PHOSPHO-L-LACTATE GUANYLYLTRANSFERASE"/>
    <property type="match status" value="1"/>
</dbReference>
<keyword evidence="1 5" id="KW-0808">Transferase</keyword>
<feature type="binding site" evidence="5">
    <location>
        <position position="154"/>
    </location>
    <ligand>
        <name>phosphoenolpyruvate</name>
        <dbReference type="ChEBI" id="CHEBI:58702"/>
    </ligand>
</feature>
<organism evidence="6 7">
    <name type="scientific">Cnuibacter physcomitrellae</name>
    <dbReference type="NCBI Taxonomy" id="1619308"/>
    <lineage>
        <taxon>Bacteria</taxon>
        <taxon>Bacillati</taxon>
        <taxon>Actinomycetota</taxon>
        <taxon>Actinomycetes</taxon>
        <taxon>Micrococcales</taxon>
        <taxon>Microbacteriaceae</taxon>
        <taxon>Cnuibacter</taxon>
    </lineage>
</organism>
<dbReference type="InterPro" id="IPR029044">
    <property type="entry name" value="Nucleotide-diphossugar_trans"/>
</dbReference>
<keyword evidence="2 5" id="KW-0548">Nucleotidyltransferase</keyword>
<dbReference type="Gene3D" id="3.90.550.10">
    <property type="entry name" value="Spore Coat Polysaccharide Biosynthesis Protein SpsA, Chain A"/>
    <property type="match status" value="1"/>
</dbReference>
<dbReference type="NCBIfam" id="TIGR03552">
    <property type="entry name" value="F420_cofC"/>
    <property type="match status" value="1"/>
</dbReference>
<keyword evidence="3 5" id="KW-0547">Nucleotide-binding</keyword>
<keyword evidence="7" id="KW-1185">Reference proteome</keyword>
<dbReference type="AlphaFoldDB" id="A0A1X9LN04"/>
<evidence type="ECO:0000256" key="3">
    <source>
        <dbReference type="ARBA" id="ARBA00022741"/>
    </source>
</evidence>
<dbReference type="PANTHER" id="PTHR40392:SF1">
    <property type="entry name" value="2-PHOSPHO-L-LACTATE GUANYLYLTRANSFERASE"/>
    <property type="match status" value="1"/>
</dbReference>
<evidence type="ECO:0000256" key="5">
    <source>
        <dbReference type="HAMAP-Rule" id="MF_02114"/>
    </source>
</evidence>
<feature type="binding site" evidence="5">
    <location>
        <position position="138"/>
    </location>
    <ligand>
        <name>phosphoenolpyruvate</name>
        <dbReference type="ChEBI" id="CHEBI:58702"/>
    </ligand>
</feature>
<dbReference type="EMBL" id="CP020715">
    <property type="protein sequence ID" value="ARJ05862.1"/>
    <property type="molecule type" value="Genomic_DNA"/>
</dbReference>
<accession>A0A1X9LN04</accession>
<dbReference type="RefSeq" id="WP_085020000.1">
    <property type="nucleotide sequence ID" value="NZ_BMHD01000001.1"/>
</dbReference>
<comment type="catalytic activity">
    <reaction evidence="5">
        <text>phosphoenolpyruvate + GTP + H(+) = enolpyruvoyl-2-diphospho-5'-guanosine + diphosphate</text>
        <dbReference type="Rhea" id="RHEA:30519"/>
        <dbReference type="ChEBI" id="CHEBI:15378"/>
        <dbReference type="ChEBI" id="CHEBI:33019"/>
        <dbReference type="ChEBI" id="CHEBI:37565"/>
        <dbReference type="ChEBI" id="CHEBI:58702"/>
        <dbReference type="ChEBI" id="CHEBI:143701"/>
        <dbReference type="EC" id="2.7.7.105"/>
    </reaction>
</comment>
<dbReference type="GO" id="GO:0052645">
    <property type="term" value="P:F420-0 metabolic process"/>
    <property type="evidence" value="ECO:0007669"/>
    <property type="project" value="UniProtKB-UniRule"/>
</dbReference>
<gene>
    <name evidence="5" type="primary">fbiD</name>
    <name evidence="6" type="ORF">B5808_11975</name>
</gene>
<evidence type="ECO:0000313" key="6">
    <source>
        <dbReference type="EMBL" id="ARJ05862.1"/>
    </source>
</evidence>
<keyword evidence="4 5" id="KW-0342">GTP-binding</keyword>
<dbReference type="GO" id="GO:0043814">
    <property type="term" value="F:phospholactate guanylyltransferase activity"/>
    <property type="evidence" value="ECO:0007669"/>
    <property type="project" value="InterPro"/>
</dbReference>
<dbReference type="InterPro" id="IPR002835">
    <property type="entry name" value="CofC"/>
</dbReference>
<comment type="pathway">
    <text evidence="5">Cofactor biosynthesis; coenzyme F420 biosynthesis.</text>
</comment>
<dbReference type="KEGG" id="cphy:B5808_11975"/>
<name>A0A1X9LN04_9MICO</name>
<dbReference type="Proteomes" id="UP000192775">
    <property type="component" value="Chromosome"/>
</dbReference>
<evidence type="ECO:0000256" key="2">
    <source>
        <dbReference type="ARBA" id="ARBA00022695"/>
    </source>
</evidence>
<reference evidence="6 7" key="1">
    <citation type="submission" date="2017-04" db="EMBL/GenBank/DDBJ databases">
        <authorList>
            <person name="Afonso C.L."/>
            <person name="Miller P.J."/>
            <person name="Scott M.A."/>
            <person name="Spackman E."/>
            <person name="Goraichik I."/>
            <person name="Dimitrov K.M."/>
            <person name="Suarez D.L."/>
            <person name="Swayne D.E."/>
        </authorList>
    </citation>
    <scope>NUCLEOTIDE SEQUENCE [LARGE SCALE GENOMIC DNA]</scope>
    <source>
        <strain evidence="7">XA(T)</strain>
    </source>
</reference>
<feature type="binding site" evidence="5">
    <location>
        <position position="157"/>
    </location>
    <ligand>
        <name>phosphoenolpyruvate</name>
        <dbReference type="ChEBI" id="CHEBI:58702"/>
    </ligand>
</feature>
<evidence type="ECO:0000313" key="7">
    <source>
        <dbReference type="Proteomes" id="UP000192775"/>
    </source>
</evidence>
<sequence length="207" mass="20652">MTLHWSVVVPVKGTADSKSRLAPDRTLSERAALAAAFATDAVSALLETPDVAEVIVVAPRGSLAADLERRGARLVADPGEGLNAAVRAGLTALRPHGLARAAMLGDLPALRADAVATALSAASAHPLAYVADADGTGTTLITATGAHPLVPRFGAGSALRHAAAGHRELGDAAGAVLRRDVDTEADLDAALALGVGPATTAALALHP</sequence>
<proteinExistence type="inferred from homology"/>
<dbReference type="SUPFAM" id="SSF53448">
    <property type="entry name" value="Nucleotide-diphospho-sugar transferases"/>
    <property type="match status" value="1"/>
</dbReference>
<comment type="similarity">
    <text evidence="5">Belongs to the CofC family.</text>
</comment>
<dbReference type="HAMAP" id="MF_02114">
    <property type="entry name" value="CofC"/>
    <property type="match status" value="1"/>
</dbReference>
<dbReference type="Pfam" id="PF01983">
    <property type="entry name" value="CofC"/>
    <property type="match status" value="1"/>
</dbReference>
<protein>
    <recommendedName>
        <fullName evidence="5">Phosphoenolpyruvate guanylyltransferase</fullName>
        <shortName evidence="5">PEP guanylyltransferase</shortName>
        <ecNumber evidence="5">2.7.7.105</ecNumber>
    </recommendedName>
</protein>
<dbReference type="UniPathway" id="UPA00071"/>
<evidence type="ECO:0000256" key="4">
    <source>
        <dbReference type="ARBA" id="ARBA00023134"/>
    </source>
</evidence>
<dbReference type="EC" id="2.7.7.105" evidence="5"/>
<dbReference type="STRING" id="1619308.B5808_11975"/>
<evidence type="ECO:0000256" key="1">
    <source>
        <dbReference type="ARBA" id="ARBA00022679"/>
    </source>
</evidence>